<proteinExistence type="predicted"/>
<evidence type="ECO:0000256" key="1">
    <source>
        <dbReference type="SAM" id="MobiDB-lite"/>
    </source>
</evidence>
<organism evidence="2 3">
    <name type="scientific">Imshaugia aleurites</name>
    <dbReference type="NCBI Taxonomy" id="172621"/>
    <lineage>
        <taxon>Eukaryota</taxon>
        <taxon>Fungi</taxon>
        <taxon>Dikarya</taxon>
        <taxon>Ascomycota</taxon>
        <taxon>Pezizomycotina</taxon>
        <taxon>Lecanoromycetes</taxon>
        <taxon>OSLEUM clade</taxon>
        <taxon>Lecanoromycetidae</taxon>
        <taxon>Lecanorales</taxon>
        <taxon>Lecanorineae</taxon>
        <taxon>Parmeliaceae</taxon>
        <taxon>Imshaugia</taxon>
    </lineage>
</organism>
<sequence length="396" mass="44508">MPPKRATQQDNSSGSGNDTTPPEQTISTATRNPNPGPMPGFTSEQATSLQAMIAASVNQAVTATVKTAINDAVNQAMAAFEARNTPLDHQIQAPRHARFARTPSVTPQPFPDQNSGQFRNLDRSPHRSPPYNEQPHTNDAGGDTTSVRWRGEELGTFDPAIDDVYTFIDRVNQVAGAAKAWYEVELGYNDKSILCEAPSIQAWINALGQRFRPSPALMLQQLEQTHYTRADAANKRDPVEFLHEILRLTRHDNRPDTERVTIAYIHFESQLRMNLIPPHEATGIPEFIEQLEAKKHAWYEAYQNFGKRKDPYPTNPAPSRPPYEQRAPQPDRQQPRPQQRQFQPKAYFVDPHEQATYAKHGGTVPRGYPTVTPSGRKTPPQTEEGDGYDYDEDYGD</sequence>
<reference evidence="2" key="1">
    <citation type="submission" date="2021-03" db="EMBL/GenBank/DDBJ databases">
        <authorList>
            <person name="Tagirdzhanova G."/>
        </authorList>
    </citation>
    <scope>NUCLEOTIDE SEQUENCE</scope>
</reference>
<feature type="compositionally biased region" description="Polar residues" evidence="1">
    <location>
        <begin position="103"/>
        <end position="118"/>
    </location>
</feature>
<dbReference type="Proteomes" id="UP000664534">
    <property type="component" value="Unassembled WGS sequence"/>
</dbReference>
<feature type="region of interest" description="Disordered" evidence="1">
    <location>
        <begin position="1"/>
        <end position="45"/>
    </location>
</feature>
<feature type="compositionally biased region" description="Acidic residues" evidence="1">
    <location>
        <begin position="383"/>
        <end position="396"/>
    </location>
</feature>
<protein>
    <submittedName>
        <fullName evidence="2">Uncharacterized protein</fullName>
    </submittedName>
</protein>
<feature type="region of interest" description="Disordered" evidence="1">
    <location>
        <begin position="306"/>
        <end position="396"/>
    </location>
</feature>
<evidence type="ECO:0000313" key="3">
    <source>
        <dbReference type="Proteomes" id="UP000664534"/>
    </source>
</evidence>
<feature type="compositionally biased region" description="Polar residues" evidence="1">
    <location>
        <begin position="1"/>
        <end position="33"/>
    </location>
</feature>
<dbReference type="EMBL" id="CAJPDT010000135">
    <property type="protein sequence ID" value="CAF9940711.1"/>
    <property type="molecule type" value="Genomic_DNA"/>
</dbReference>
<keyword evidence="3" id="KW-1185">Reference proteome</keyword>
<dbReference type="AlphaFoldDB" id="A0A8H3PGD5"/>
<accession>A0A8H3PGD5</accession>
<feature type="region of interest" description="Disordered" evidence="1">
    <location>
        <begin position="102"/>
        <end position="146"/>
    </location>
</feature>
<dbReference type="OrthoDB" id="5431337at2759"/>
<feature type="compositionally biased region" description="Polar residues" evidence="1">
    <location>
        <begin position="371"/>
        <end position="381"/>
    </location>
</feature>
<feature type="compositionally biased region" description="Low complexity" evidence="1">
    <location>
        <begin position="325"/>
        <end position="344"/>
    </location>
</feature>
<evidence type="ECO:0000313" key="2">
    <source>
        <dbReference type="EMBL" id="CAF9940711.1"/>
    </source>
</evidence>
<name>A0A8H3PGD5_9LECA</name>
<comment type="caution">
    <text evidence="2">The sequence shown here is derived from an EMBL/GenBank/DDBJ whole genome shotgun (WGS) entry which is preliminary data.</text>
</comment>
<gene>
    <name evidence="2" type="ORF">IMSHALPRED_002136</name>
</gene>